<comment type="caution">
    <text evidence="1">The sequence shown here is derived from an EMBL/GenBank/DDBJ whole genome shotgun (WGS) entry which is preliminary data.</text>
</comment>
<proteinExistence type="predicted"/>
<dbReference type="AlphaFoldDB" id="A0A458XFQ9"/>
<evidence type="ECO:0000313" key="1">
    <source>
        <dbReference type="EMBL" id="EAD5774898.1"/>
    </source>
</evidence>
<dbReference type="EMBL" id="AAANYN010000017">
    <property type="protein sequence ID" value="EAD5774898.1"/>
    <property type="molecule type" value="Genomic_DNA"/>
</dbReference>
<dbReference type="Proteomes" id="UP000376505">
    <property type="component" value="Unassembled WGS sequence"/>
</dbReference>
<reference evidence="1 4" key="1">
    <citation type="submission" date="2019-02" db="EMBL/GenBank/DDBJ databases">
        <authorList>
            <consortium name="GenomeTrakr: Next Generation Sequencing Network for Food Pathogen Tracability"/>
        </authorList>
    </citation>
    <scope>NUCLEOTIDE SEQUENCE [LARGE SCALE GENOMIC DNA]</scope>
    <source>
        <strain evidence="1 4">FSIS31901579</strain>
    </source>
</reference>
<evidence type="ECO:0000313" key="2">
    <source>
        <dbReference type="EMBL" id="ECY6543865.1"/>
    </source>
</evidence>
<dbReference type="RefSeq" id="WP_069027499.1">
    <property type="nucleotide sequence ID" value="NZ_JAHVWI010000002.1"/>
</dbReference>
<name>A0A458XFQ9_LISMN</name>
<evidence type="ECO:0000313" key="4">
    <source>
        <dbReference type="Proteomes" id="UP000376505"/>
    </source>
</evidence>
<evidence type="ECO:0000313" key="3">
    <source>
        <dbReference type="Proteomes" id="UP000364988"/>
    </source>
</evidence>
<organism evidence="1 4">
    <name type="scientific">Listeria monocytogenes</name>
    <dbReference type="NCBI Taxonomy" id="1639"/>
    <lineage>
        <taxon>Bacteria</taxon>
        <taxon>Bacillati</taxon>
        <taxon>Bacillota</taxon>
        <taxon>Bacilli</taxon>
        <taxon>Bacillales</taxon>
        <taxon>Listeriaceae</taxon>
        <taxon>Listeria</taxon>
    </lineage>
</organism>
<reference evidence="2 3" key="2">
    <citation type="submission" date="2019-09" db="EMBL/GenBank/DDBJ databases">
        <authorList>
            <consortium name="GenomeTrakr network: Whole genome sequencing for foodborne pathogen traceback"/>
        </authorList>
    </citation>
    <scope>NUCLEOTIDE SEQUENCE [LARGE SCALE GENOMIC DNA]</scope>
    <source>
        <strain evidence="2 3">FLAG-55987</strain>
    </source>
</reference>
<dbReference type="Proteomes" id="UP000364988">
    <property type="component" value="Unassembled WGS sequence"/>
</dbReference>
<sequence>MKTKDIKFSAYTLTTPLLRVGGGQMVDVFMPNIVRTFFKNLVQQDSSVRRLTFQEEKYAELMQLVDVNGQDVIEGYFNTTIYGEEEEIIDVTSSTVSYVKSKDEGNKNTVYFYLNLPKGLLLIQDDKSNVLTMDNLSKYFKSKQFLVKEDIEKFNTAQKDFNLPPETQLMKLKLVSPKDFIGEVSKCSSVKHITLEYPMLSSNEEFVSTISEYAFSNGLNELGKISVKLENSNYGGYLHGSVPFLENVIIKDDIDIAVYGSIDGVSRTIRKNGSNKTLFFHAKDMEILSNGEVKFESLLQTMDTIGRKENLSLGFNPTDQQKINNYTI</sequence>
<protein>
    <submittedName>
        <fullName evidence="1">Uncharacterized protein</fullName>
    </submittedName>
</protein>
<accession>A0A458XFQ9</accession>
<dbReference type="EMBL" id="AALEDS010000003">
    <property type="protein sequence ID" value="ECY6543865.1"/>
    <property type="molecule type" value="Genomic_DNA"/>
</dbReference>
<gene>
    <name evidence="1" type="ORF">EXZ73_11415</name>
    <name evidence="2" type="ORF">F6436_05920</name>
</gene>